<evidence type="ECO:0000313" key="1">
    <source>
        <dbReference type="EMBL" id="KAJ8443525.1"/>
    </source>
</evidence>
<reference evidence="1" key="1">
    <citation type="submission" date="2022-04" db="EMBL/GenBank/DDBJ databases">
        <title>Carnegiea gigantea Genome sequencing and assembly v2.</title>
        <authorList>
            <person name="Copetti D."/>
            <person name="Sanderson M.J."/>
            <person name="Burquez A."/>
            <person name="Wojciechowski M.F."/>
        </authorList>
    </citation>
    <scope>NUCLEOTIDE SEQUENCE</scope>
    <source>
        <strain evidence="1">SGP5-SGP5p</strain>
        <tissue evidence="1">Aerial part</tissue>
    </source>
</reference>
<comment type="caution">
    <text evidence="1">The sequence shown here is derived from an EMBL/GenBank/DDBJ whole genome shotgun (WGS) entry which is preliminary data.</text>
</comment>
<proteinExistence type="predicted"/>
<organism evidence="1 2">
    <name type="scientific">Carnegiea gigantea</name>
    <dbReference type="NCBI Taxonomy" id="171969"/>
    <lineage>
        <taxon>Eukaryota</taxon>
        <taxon>Viridiplantae</taxon>
        <taxon>Streptophyta</taxon>
        <taxon>Embryophyta</taxon>
        <taxon>Tracheophyta</taxon>
        <taxon>Spermatophyta</taxon>
        <taxon>Magnoliopsida</taxon>
        <taxon>eudicotyledons</taxon>
        <taxon>Gunneridae</taxon>
        <taxon>Pentapetalae</taxon>
        <taxon>Caryophyllales</taxon>
        <taxon>Cactineae</taxon>
        <taxon>Cactaceae</taxon>
        <taxon>Cactoideae</taxon>
        <taxon>Echinocereeae</taxon>
        <taxon>Carnegiea</taxon>
    </lineage>
</organism>
<dbReference type="Proteomes" id="UP001153076">
    <property type="component" value="Unassembled WGS sequence"/>
</dbReference>
<dbReference type="AlphaFoldDB" id="A0A9Q1KHC1"/>
<gene>
    <name evidence="1" type="ORF">Cgig2_017008</name>
</gene>
<sequence length="184" mass="20807">MKPDFRPNKTPIPLACSTLEHPHDTERSRKHKRLVFQFGHKSMFIVLIHNGALSRELENAEPWSKQHLLTGTVDRIGIAAGVKSKASELLNRPRRPPNQLILFLSPTGASIVGHRPPFTIRRGVKRDEEFETRPELLSHMRVDIGGLISGAKEGEYVAGGGYCHRRRRRMGERKRKGGFEFGGE</sequence>
<protein>
    <submittedName>
        <fullName evidence="1">Uncharacterized protein</fullName>
    </submittedName>
</protein>
<accession>A0A9Q1KHC1</accession>
<evidence type="ECO:0000313" key="2">
    <source>
        <dbReference type="Proteomes" id="UP001153076"/>
    </source>
</evidence>
<keyword evidence="2" id="KW-1185">Reference proteome</keyword>
<dbReference type="EMBL" id="JAKOGI010000117">
    <property type="protein sequence ID" value="KAJ8443525.1"/>
    <property type="molecule type" value="Genomic_DNA"/>
</dbReference>
<name>A0A9Q1KHC1_9CARY</name>